<dbReference type="Proteomes" id="UP001374535">
    <property type="component" value="Chromosome 7"/>
</dbReference>
<dbReference type="EMBL" id="CP144694">
    <property type="protein sequence ID" value="WVZ02774.1"/>
    <property type="molecule type" value="Genomic_DNA"/>
</dbReference>
<keyword evidence="2" id="KW-1185">Reference proteome</keyword>
<name>A0AAQ3N4E8_VIGMU</name>
<organism evidence="1 2">
    <name type="scientific">Vigna mungo</name>
    <name type="common">Black gram</name>
    <name type="synonym">Phaseolus mungo</name>
    <dbReference type="NCBI Taxonomy" id="3915"/>
    <lineage>
        <taxon>Eukaryota</taxon>
        <taxon>Viridiplantae</taxon>
        <taxon>Streptophyta</taxon>
        <taxon>Embryophyta</taxon>
        <taxon>Tracheophyta</taxon>
        <taxon>Spermatophyta</taxon>
        <taxon>Magnoliopsida</taxon>
        <taxon>eudicotyledons</taxon>
        <taxon>Gunneridae</taxon>
        <taxon>Pentapetalae</taxon>
        <taxon>rosids</taxon>
        <taxon>fabids</taxon>
        <taxon>Fabales</taxon>
        <taxon>Fabaceae</taxon>
        <taxon>Papilionoideae</taxon>
        <taxon>50 kb inversion clade</taxon>
        <taxon>NPAAA clade</taxon>
        <taxon>indigoferoid/millettioid clade</taxon>
        <taxon>Phaseoleae</taxon>
        <taxon>Vigna</taxon>
    </lineage>
</organism>
<reference evidence="1 2" key="1">
    <citation type="journal article" date="2023" name="Life. Sci Alliance">
        <title>Evolutionary insights into 3D genome organization and epigenetic landscape of Vigna mungo.</title>
        <authorList>
            <person name="Junaid A."/>
            <person name="Singh B."/>
            <person name="Bhatia S."/>
        </authorList>
    </citation>
    <scope>NUCLEOTIDE SEQUENCE [LARGE SCALE GENOMIC DNA]</scope>
    <source>
        <strain evidence="1">Urdbean</strain>
    </source>
</reference>
<evidence type="ECO:0000313" key="1">
    <source>
        <dbReference type="EMBL" id="WVZ02774.1"/>
    </source>
</evidence>
<sequence>MRLHWYYLWNWVWDVVGIEWIRCRPSTPPTNTLAQPSFFGIGGNLNSSGSFGVQSNPHSTPVDLTIFPGSTRQTPATFNNSGFQKTSDVLLSNKLQPENVTGDVSIWLKDKWNPGEIPEEAPPDSLVR</sequence>
<proteinExistence type="predicted"/>
<dbReference type="AlphaFoldDB" id="A0AAQ3N4E8"/>
<gene>
    <name evidence="1" type="ORF">V8G54_023580</name>
</gene>
<evidence type="ECO:0000313" key="2">
    <source>
        <dbReference type="Proteomes" id="UP001374535"/>
    </source>
</evidence>
<protein>
    <submittedName>
        <fullName evidence="1">Uncharacterized protein</fullName>
    </submittedName>
</protein>
<accession>A0AAQ3N4E8</accession>